<reference evidence="2" key="1">
    <citation type="submission" date="2022-11" db="UniProtKB">
        <authorList>
            <consortium name="WormBaseParasite"/>
        </authorList>
    </citation>
    <scope>IDENTIFICATION</scope>
</reference>
<name>A0AC34RFT4_9BILA</name>
<protein>
    <submittedName>
        <fullName evidence="2">Uncharacterized protein</fullName>
    </submittedName>
</protein>
<accession>A0AC34RFT4</accession>
<proteinExistence type="predicted"/>
<sequence length="114" mass="12583">MIIKLRDVFAGGEMPEPFQISNSLFGFGRDQFETRPQIVNNALFSQSGKLTPVYGKPVDIIDGEGAISTVCVWSYPLTSTAALINQRKTSHVLHRSPSVVHLKNQKEVEKANAI</sequence>
<dbReference type="Proteomes" id="UP000887576">
    <property type="component" value="Unplaced"/>
</dbReference>
<evidence type="ECO:0000313" key="2">
    <source>
        <dbReference type="WBParaSite" id="JU765_v2.g6528.t1"/>
    </source>
</evidence>
<dbReference type="WBParaSite" id="JU765_v2.g6528.t1">
    <property type="protein sequence ID" value="JU765_v2.g6528.t1"/>
    <property type="gene ID" value="JU765_v2.g6528"/>
</dbReference>
<organism evidence="1 2">
    <name type="scientific">Panagrolaimus sp. JU765</name>
    <dbReference type="NCBI Taxonomy" id="591449"/>
    <lineage>
        <taxon>Eukaryota</taxon>
        <taxon>Metazoa</taxon>
        <taxon>Ecdysozoa</taxon>
        <taxon>Nematoda</taxon>
        <taxon>Chromadorea</taxon>
        <taxon>Rhabditida</taxon>
        <taxon>Tylenchina</taxon>
        <taxon>Panagrolaimomorpha</taxon>
        <taxon>Panagrolaimoidea</taxon>
        <taxon>Panagrolaimidae</taxon>
        <taxon>Panagrolaimus</taxon>
    </lineage>
</organism>
<evidence type="ECO:0000313" key="1">
    <source>
        <dbReference type="Proteomes" id="UP000887576"/>
    </source>
</evidence>